<dbReference type="InterPro" id="IPR011250">
    <property type="entry name" value="OMP/PagP_B-barrel"/>
</dbReference>
<dbReference type="Proteomes" id="UP000241964">
    <property type="component" value="Unassembled WGS sequence"/>
</dbReference>
<dbReference type="SUPFAM" id="SSF56925">
    <property type="entry name" value="OMPA-like"/>
    <property type="match status" value="1"/>
</dbReference>
<evidence type="ECO:0000313" key="3">
    <source>
        <dbReference type="Proteomes" id="UP000241964"/>
    </source>
</evidence>
<comment type="caution">
    <text evidence="2">The sequence shown here is derived from an EMBL/GenBank/DDBJ whole genome shotgun (WGS) entry which is preliminary data.</text>
</comment>
<dbReference type="Gene3D" id="2.40.160.20">
    <property type="match status" value="1"/>
</dbReference>
<accession>A0A2P8FQ49</accession>
<dbReference type="OrthoDB" id="9773582at2"/>
<organism evidence="2 3">
    <name type="scientific">Dyadobacter jiangsuensis</name>
    <dbReference type="NCBI Taxonomy" id="1591085"/>
    <lineage>
        <taxon>Bacteria</taxon>
        <taxon>Pseudomonadati</taxon>
        <taxon>Bacteroidota</taxon>
        <taxon>Cytophagia</taxon>
        <taxon>Cytophagales</taxon>
        <taxon>Spirosomataceae</taxon>
        <taxon>Dyadobacter</taxon>
    </lineage>
</organism>
<name>A0A2P8FQ49_9BACT</name>
<dbReference type="RefSeq" id="WP_106598401.1">
    <property type="nucleotide sequence ID" value="NZ_PYAS01000015.1"/>
</dbReference>
<evidence type="ECO:0008006" key="4">
    <source>
        <dbReference type="Google" id="ProtNLM"/>
    </source>
</evidence>
<gene>
    <name evidence="2" type="ORF">CLV60_11524</name>
</gene>
<dbReference type="AlphaFoldDB" id="A0A2P8FQ49"/>
<feature type="signal peptide" evidence="1">
    <location>
        <begin position="1"/>
        <end position="19"/>
    </location>
</feature>
<reference evidence="2 3" key="1">
    <citation type="submission" date="2018-03" db="EMBL/GenBank/DDBJ databases">
        <title>Genomic Encyclopedia of Archaeal and Bacterial Type Strains, Phase II (KMG-II): from individual species to whole genera.</title>
        <authorList>
            <person name="Goeker M."/>
        </authorList>
    </citation>
    <scope>NUCLEOTIDE SEQUENCE [LARGE SCALE GENOMIC DNA]</scope>
    <source>
        <strain evidence="2 3">DSM 29057</strain>
    </source>
</reference>
<protein>
    <recommendedName>
        <fullName evidence="4">Outer membrane protein with beta-barrel domain</fullName>
    </recommendedName>
</protein>
<keyword evidence="1" id="KW-0732">Signal</keyword>
<keyword evidence="3" id="KW-1185">Reference proteome</keyword>
<dbReference type="EMBL" id="PYAS01000015">
    <property type="protein sequence ID" value="PSL23829.1"/>
    <property type="molecule type" value="Genomic_DNA"/>
</dbReference>
<evidence type="ECO:0000256" key="1">
    <source>
        <dbReference type="SAM" id="SignalP"/>
    </source>
</evidence>
<feature type="chain" id="PRO_5015189562" description="Outer membrane protein with beta-barrel domain" evidence="1">
    <location>
        <begin position="20"/>
        <end position="227"/>
    </location>
</feature>
<evidence type="ECO:0000313" key="2">
    <source>
        <dbReference type="EMBL" id="PSL23829.1"/>
    </source>
</evidence>
<sequence>MLKYVFTCTLLMFGIAGWAQTVHEIGVFKAFPVGKFAGDKLGGGGFATHGWGFQVENRSKAAFLPDNLTVGFLFSYQNNSLDTDRMAAAFSRELGHRTKISDTQYQPLTLIAGPSYTLAFSKVMHLDLKAGLGAMFTDVNSFRIDVTDAQGAVIYSDVVDLVGRPSFAYSLGASLRANVADNFSIGFFGRFNQGNESMEVRLGRLNLPSSSIKVTTLNTGFSIHFKF</sequence>
<proteinExistence type="predicted"/>